<sequence>MRAETKCIQAGYEPKNGESRLMPIVQSTTFKYDTSEDMGKLFDLEASGYFYTRLQNPTNDYVAAKIAALEGGTAAMLTSSGQAATFFAVFNLAGQGDHVIASSTIYGGSFNLFNVTMRRMGIDFTFVDPDCSDEELENAFKPNTKAVFGETIANPALNVFDIERFAKTAHAHGVPLIIDNTFATPINCRPIEWGADIVTHSTTKYMDGHDATVGGAIVDSGKFDWMAHADKFPGLCTPDDSYHGITYADKFGKEGAFITKCTAQLMRDLGSIPSPMNCYMLNLGLESLAVRMERHVANAQKVAEFLQESDKVEWVNYPGLPGNKYYERAKKYMPNGTCGVISFGVKGGRKSAEEFMKHLKVAMIATHVADAHTCVLHPASSTHRQMTDEELLAGGVAPDLVRLSVGIENVNDIIEDLEQALGAI</sequence>
<dbReference type="Gene3D" id="3.90.1150.10">
    <property type="entry name" value="Aspartate Aminotransferase, domain 1"/>
    <property type="match status" value="1"/>
</dbReference>
<evidence type="ECO:0000256" key="2">
    <source>
        <dbReference type="ARBA" id="ARBA00009077"/>
    </source>
</evidence>
<evidence type="ECO:0000256" key="5">
    <source>
        <dbReference type="PIRSR" id="PIRSR001434-2"/>
    </source>
</evidence>
<comment type="cofactor">
    <cofactor evidence="1 6">
        <name>pyridoxal 5'-phosphate</name>
        <dbReference type="ChEBI" id="CHEBI:597326"/>
    </cofactor>
</comment>
<gene>
    <name evidence="7" type="ORF">SAMN02745229_01545</name>
</gene>
<dbReference type="PANTHER" id="PTHR43797:SF3">
    <property type="entry name" value="O-ACETYLHOMOSERINE SULFHYDRYLASE"/>
    <property type="match status" value="1"/>
</dbReference>
<dbReference type="NCBIfam" id="TIGR01326">
    <property type="entry name" value="OAH_OAS_sulfhy"/>
    <property type="match status" value="1"/>
</dbReference>
<dbReference type="GO" id="GO:0004124">
    <property type="term" value="F:cysteine synthase activity"/>
    <property type="evidence" value="ECO:0007669"/>
    <property type="project" value="TreeGrafter"/>
</dbReference>
<dbReference type="InterPro" id="IPR006235">
    <property type="entry name" value="OAc-hSer/O-AcSer_sulfhydrylase"/>
</dbReference>
<dbReference type="Proteomes" id="UP000184278">
    <property type="component" value="Unassembled WGS sequence"/>
</dbReference>
<dbReference type="InterPro" id="IPR000277">
    <property type="entry name" value="Cys/Met-Metab_PyrdxlP-dep_enz"/>
</dbReference>
<dbReference type="InterPro" id="IPR015422">
    <property type="entry name" value="PyrdxlP-dep_Trfase_small"/>
</dbReference>
<dbReference type="PANTHER" id="PTHR43797">
    <property type="entry name" value="HOMOCYSTEINE/CYSTEINE SYNTHASE"/>
    <property type="match status" value="1"/>
</dbReference>
<evidence type="ECO:0000256" key="1">
    <source>
        <dbReference type="ARBA" id="ARBA00001933"/>
    </source>
</evidence>
<accession>A0A1M5YKL2</accession>
<keyword evidence="4 5" id="KW-0663">Pyridoxal phosphate</keyword>
<dbReference type="SUPFAM" id="SSF53383">
    <property type="entry name" value="PLP-dependent transferases"/>
    <property type="match status" value="1"/>
</dbReference>
<dbReference type="InterPro" id="IPR015421">
    <property type="entry name" value="PyrdxlP-dep_Trfase_major"/>
</dbReference>
<organism evidence="7 8">
    <name type="scientific">Butyrivibrio fibrisolvens DSM 3071</name>
    <dbReference type="NCBI Taxonomy" id="1121131"/>
    <lineage>
        <taxon>Bacteria</taxon>
        <taxon>Bacillati</taxon>
        <taxon>Bacillota</taxon>
        <taxon>Clostridia</taxon>
        <taxon>Lachnospirales</taxon>
        <taxon>Lachnospiraceae</taxon>
        <taxon>Butyrivibrio</taxon>
    </lineage>
</organism>
<dbReference type="EMBL" id="FQXK01000012">
    <property type="protein sequence ID" value="SHI12585.1"/>
    <property type="molecule type" value="Genomic_DNA"/>
</dbReference>
<name>A0A1M5YKL2_BUTFI</name>
<dbReference type="AlphaFoldDB" id="A0A1M5YKL2"/>
<reference evidence="8" key="1">
    <citation type="submission" date="2016-11" db="EMBL/GenBank/DDBJ databases">
        <authorList>
            <person name="Varghese N."/>
            <person name="Submissions S."/>
        </authorList>
    </citation>
    <scope>NUCLEOTIDE SEQUENCE [LARGE SCALE GENOMIC DNA]</scope>
    <source>
        <strain evidence="8">DSM 3071</strain>
    </source>
</reference>
<feature type="modified residue" description="N6-(pyridoxal phosphate)lysine" evidence="5">
    <location>
        <position position="204"/>
    </location>
</feature>
<dbReference type="GO" id="GO:0005737">
    <property type="term" value="C:cytoplasm"/>
    <property type="evidence" value="ECO:0007669"/>
    <property type="project" value="TreeGrafter"/>
</dbReference>
<keyword evidence="8" id="KW-1185">Reference proteome</keyword>
<evidence type="ECO:0000313" key="8">
    <source>
        <dbReference type="Proteomes" id="UP000184278"/>
    </source>
</evidence>
<dbReference type="InterPro" id="IPR015424">
    <property type="entry name" value="PyrdxlP-dep_Trfase"/>
</dbReference>
<dbReference type="GO" id="GO:0019346">
    <property type="term" value="P:transsulfuration"/>
    <property type="evidence" value="ECO:0007669"/>
    <property type="project" value="InterPro"/>
</dbReference>
<dbReference type="GO" id="GO:0003961">
    <property type="term" value="F:O-acetylhomoserine aminocarboxypropyltransferase activity"/>
    <property type="evidence" value="ECO:0007669"/>
    <property type="project" value="TreeGrafter"/>
</dbReference>
<dbReference type="OrthoDB" id="9780685at2"/>
<dbReference type="Gene3D" id="3.40.640.10">
    <property type="entry name" value="Type I PLP-dependent aspartate aminotransferase-like (Major domain)"/>
    <property type="match status" value="1"/>
</dbReference>
<dbReference type="GeneID" id="89511809"/>
<dbReference type="GO" id="GO:0006535">
    <property type="term" value="P:cysteine biosynthetic process from serine"/>
    <property type="evidence" value="ECO:0007669"/>
    <property type="project" value="TreeGrafter"/>
</dbReference>
<dbReference type="GO" id="GO:0071269">
    <property type="term" value="P:L-homocysteine biosynthetic process"/>
    <property type="evidence" value="ECO:0007669"/>
    <property type="project" value="TreeGrafter"/>
</dbReference>
<dbReference type="Pfam" id="PF01053">
    <property type="entry name" value="Cys_Met_Meta_PP"/>
    <property type="match status" value="1"/>
</dbReference>
<dbReference type="FunFam" id="3.40.640.10:FF:000035">
    <property type="entry name" value="O-succinylhomoserine sulfhydrylase"/>
    <property type="match status" value="1"/>
</dbReference>
<keyword evidence="3" id="KW-0808">Transferase</keyword>
<dbReference type="STRING" id="1121131.SAMN02745229_01545"/>
<dbReference type="GO" id="GO:0030170">
    <property type="term" value="F:pyridoxal phosphate binding"/>
    <property type="evidence" value="ECO:0007669"/>
    <property type="project" value="InterPro"/>
</dbReference>
<dbReference type="PIRSF" id="PIRSF001434">
    <property type="entry name" value="CGS"/>
    <property type="match status" value="1"/>
</dbReference>
<evidence type="ECO:0000256" key="6">
    <source>
        <dbReference type="RuleBase" id="RU362118"/>
    </source>
</evidence>
<proteinExistence type="inferred from homology"/>
<evidence type="ECO:0000313" key="7">
    <source>
        <dbReference type="EMBL" id="SHI12585.1"/>
    </source>
</evidence>
<evidence type="ECO:0000256" key="3">
    <source>
        <dbReference type="ARBA" id="ARBA00022679"/>
    </source>
</evidence>
<protein>
    <submittedName>
        <fullName evidence="7">O-acetylhomoserine (Thiol)-lyase</fullName>
    </submittedName>
</protein>
<keyword evidence="7" id="KW-0456">Lyase</keyword>
<dbReference type="CDD" id="cd00614">
    <property type="entry name" value="CGS_like"/>
    <property type="match status" value="1"/>
</dbReference>
<evidence type="ECO:0000256" key="4">
    <source>
        <dbReference type="ARBA" id="ARBA00022898"/>
    </source>
</evidence>
<dbReference type="GO" id="GO:0016829">
    <property type="term" value="F:lyase activity"/>
    <property type="evidence" value="ECO:0007669"/>
    <property type="project" value="UniProtKB-KW"/>
</dbReference>
<comment type="similarity">
    <text evidence="2 6">Belongs to the trans-sulfuration enzymes family.</text>
</comment>
<dbReference type="RefSeq" id="WP_073386795.1">
    <property type="nucleotide sequence ID" value="NZ_FQXK01000012.1"/>
</dbReference>